<organism evidence="6 7">
    <name type="scientific">Ottowia cancrivicina</name>
    <dbReference type="NCBI Taxonomy" id="3040346"/>
    <lineage>
        <taxon>Bacteria</taxon>
        <taxon>Pseudomonadati</taxon>
        <taxon>Pseudomonadota</taxon>
        <taxon>Betaproteobacteria</taxon>
        <taxon>Burkholderiales</taxon>
        <taxon>Comamonadaceae</taxon>
        <taxon>Ottowia</taxon>
    </lineage>
</organism>
<dbReference type="RefSeq" id="WP_279524842.1">
    <property type="nucleotide sequence ID" value="NZ_JARVII010000022.1"/>
</dbReference>
<dbReference type="SUPFAM" id="SSF53850">
    <property type="entry name" value="Periplasmic binding protein-like II"/>
    <property type="match status" value="1"/>
</dbReference>
<proteinExistence type="inferred from homology"/>
<name>A0AAW6RIS1_9BURK</name>
<evidence type="ECO:0000256" key="4">
    <source>
        <dbReference type="SAM" id="SignalP"/>
    </source>
</evidence>
<comment type="similarity">
    <text evidence="1">Belongs to the bacterial solute-binding protein 3 family.</text>
</comment>
<evidence type="ECO:0000259" key="5">
    <source>
        <dbReference type="SMART" id="SM00062"/>
    </source>
</evidence>
<dbReference type="PANTHER" id="PTHR30085">
    <property type="entry name" value="AMINO ACID ABC TRANSPORTER PERMEASE"/>
    <property type="match status" value="1"/>
</dbReference>
<evidence type="ECO:0000256" key="2">
    <source>
        <dbReference type="ARBA" id="ARBA00022448"/>
    </source>
</evidence>
<sequence length="301" mass="32530">MRYLPGLAWRGLAAVALAACAATAAAADITLEKIKHTGVITIGYRASAAPFSFDAAPGKPAGYAIDICQRLVAQLREQLHLPSLQVRYVLANAAERVAKLDSGEMQMECSDSTNTKERREQAAFAPAYYYAGTRLLVRADDSADSLAQMGGRSVAVIAGSTGQAIAKARKDAGVNLNIIEVPNAAAGVRAVVEKRADGTLSDDIVLLDQAKMLKDTVKVVGPKMSVEPLAIMLPRHSPDFRNLIVRSMLDLLRDGVVQQLYQTWFENPMPVRGYSLGTPPDALLKDAFRRPSEFVSEWTVM</sequence>
<dbReference type="GO" id="GO:0006865">
    <property type="term" value="P:amino acid transport"/>
    <property type="evidence" value="ECO:0007669"/>
    <property type="project" value="TreeGrafter"/>
</dbReference>
<feature type="signal peptide" evidence="4">
    <location>
        <begin position="1"/>
        <end position="26"/>
    </location>
</feature>
<dbReference type="CDD" id="cd13688">
    <property type="entry name" value="PBP2_GltI_DEBP"/>
    <property type="match status" value="1"/>
</dbReference>
<keyword evidence="7" id="KW-1185">Reference proteome</keyword>
<keyword evidence="2" id="KW-0813">Transport</keyword>
<dbReference type="Pfam" id="PF00497">
    <property type="entry name" value="SBP_bac_3"/>
    <property type="match status" value="1"/>
</dbReference>
<dbReference type="InterPro" id="IPR051455">
    <property type="entry name" value="Bact_solute-bind_prot3"/>
</dbReference>
<evidence type="ECO:0000313" key="6">
    <source>
        <dbReference type="EMBL" id="MDG9700049.1"/>
    </source>
</evidence>
<dbReference type="PANTHER" id="PTHR30085:SF6">
    <property type="entry name" value="ABC TRANSPORTER GLUTAMINE-BINDING PROTEIN GLNH"/>
    <property type="match status" value="1"/>
</dbReference>
<dbReference type="GO" id="GO:0005576">
    <property type="term" value="C:extracellular region"/>
    <property type="evidence" value="ECO:0007669"/>
    <property type="project" value="TreeGrafter"/>
</dbReference>
<protein>
    <submittedName>
        <fullName evidence="6">Amino acid ABC transporter substrate-binding protein</fullName>
    </submittedName>
</protein>
<evidence type="ECO:0000313" key="7">
    <source>
        <dbReference type="Proteomes" id="UP001237156"/>
    </source>
</evidence>
<comment type="caution">
    <text evidence="6">The sequence shown here is derived from an EMBL/GenBank/DDBJ whole genome shotgun (WGS) entry which is preliminary data.</text>
</comment>
<feature type="chain" id="PRO_5043700742" evidence="4">
    <location>
        <begin position="27"/>
        <end position="301"/>
    </location>
</feature>
<dbReference type="Gene3D" id="3.40.190.10">
    <property type="entry name" value="Periplasmic binding protein-like II"/>
    <property type="match status" value="2"/>
</dbReference>
<dbReference type="SMART" id="SM00062">
    <property type="entry name" value="PBPb"/>
    <property type="match status" value="1"/>
</dbReference>
<evidence type="ECO:0000256" key="3">
    <source>
        <dbReference type="ARBA" id="ARBA00022729"/>
    </source>
</evidence>
<dbReference type="AlphaFoldDB" id="A0AAW6RIS1"/>
<gene>
    <name evidence="6" type="ORF">QB898_10070</name>
</gene>
<feature type="domain" description="Solute-binding protein family 3/N-terminal" evidence="5">
    <location>
        <begin position="39"/>
        <end position="268"/>
    </location>
</feature>
<dbReference type="Proteomes" id="UP001237156">
    <property type="component" value="Unassembled WGS sequence"/>
</dbReference>
<dbReference type="GO" id="GO:0030288">
    <property type="term" value="C:outer membrane-bounded periplasmic space"/>
    <property type="evidence" value="ECO:0007669"/>
    <property type="project" value="TreeGrafter"/>
</dbReference>
<accession>A0AAW6RIS1</accession>
<evidence type="ECO:0000256" key="1">
    <source>
        <dbReference type="ARBA" id="ARBA00010333"/>
    </source>
</evidence>
<dbReference type="EMBL" id="JARVII010000022">
    <property type="protein sequence ID" value="MDG9700049.1"/>
    <property type="molecule type" value="Genomic_DNA"/>
</dbReference>
<keyword evidence="3 4" id="KW-0732">Signal</keyword>
<reference evidence="6 7" key="1">
    <citation type="submission" date="2023-04" db="EMBL/GenBank/DDBJ databases">
        <title>Ottowia paracancer sp. nov., isolated from human stomach.</title>
        <authorList>
            <person name="Song Y."/>
        </authorList>
    </citation>
    <scope>NUCLEOTIDE SEQUENCE [LARGE SCALE GENOMIC DNA]</scope>
    <source>
        <strain evidence="6 7">10c7w1</strain>
    </source>
</reference>
<dbReference type="InterPro" id="IPR001638">
    <property type="entry name" value="Solute-binding_3/MltF_N"/>
</dbReference>